<dbReference type="InterPro" id="IPR000719">
    <property type="entry name" value="Prot_kinase_dom"/>
</dbReference>
<evidence type="ECO:0000256" key="1">
    <source>
        <dbReference type="ARBA" id="ARBA00006485"/>
    </source>
</evidence>
<organism evidence="11">
    <name type="scientific">Zea mays</name>
    <name type="common">Maize</name>
    <dbReference type="NCBI Taxonomy" id="4577"/>
    <lineage>
        <taxon>Eukaryota</taxon>
        <taxon>Viridiplantae</taxon>
        <taxon>Streptophyta</taxon>
        <taxon>Embryophyta</taxon>
        <taxon>Tracheophyta</taxon>
        <taxon>Spermatophyta</taxon>
        <taxon>Magnoliopsida</taxon>
        <taxon>Liliopsida</taxon>
        <taxon>Poales</taxon>
        <taxon>Poaceae</taxon>
        <taxon>PACMAD clade</taxon>
        <taxon>Panicoideae</taxon>
        <taxon>Andropogonodae</taxon>
        <taxon>Andropogoneae</taxon>
        <taxon>Tripsacinae</taxon>
        <taxon>Zea</taxon>
    </lineage>
</organism>
<dbReference type="STRING" id="4577.A0A1D6KYZ0"/>
<keyword evidence="4" id="KW-0808">Transferase</keyword>
<dbReference type="SUPFAM" id="SSF56112">
    <property type="entry name" value="Protein kinase-like (PK-like)"/>
    <property type="match status" value="2"/>
</dbReference>
<dbReference type="PROSITE" id="PS00108">
    <property type="entry name" value="PROTEIN_KINASE_ST"/>
    <property type="match status" value="2"/>
</dbReference>
<evidence type="ECO:0000256" key="8">
    <source>
        <dbReference type="ARBA" id="ARBA00049280"/>
    </source>
</evidence>
<evidence type="ECO:0000259" key="10">
    <source>
        <dbReference type="PROSITE" id="PS50011"/>
    </source>
</evidence>
<evidence type="ECO:0000256" key="7">
    <source>
        <dbReference type="ARBA" id="ARBA00022840"/>
    </source>
</evidence>
<dbReference type="Gene3D" id="3.30.200.20">
    <property type="entry name" value="Phosphorylase Kinase, domain 1"/>
    <property type="match status" value="2"/>
</dbReference>
<comment type="similarity">
    <text evidence="1">Belongs to the protein kinase superfamily. CMGC Ser/Thr protein kinase family. CDC2/CDKX subfamily.</text>
</comment>
<reference evidence="11" key="1">
    <citation type="submission" date="2015-12" db="EMBL/GenBank/DDBJ databases">
        <title>Update maize B73 reference genome by single molecule sequencing technologies.</title>
        <authorList>
            <consortium name="Maize Genome Sequencing Project"/>
            <person name="Ware D."/>
        </authorList>
    </citation>
    <scope>NUCLEOTIDE SEQUENCE [LARGE SCALE GENOMIC DNA]</scope>
    <source>
        <tissue evidence="11">Seedling</tissue>
    </source>
</reference>
<feature type="binding site" evidence="9">
    <location>
        <position position="394"/>
    </location>
    <ligand>
        <name>ATP</name>
        <dbReference type="ChEBI" id="CHEBI:30616"/>
    </ligand>
</feature>
<keyword evidence="5 9" id="KW-0547">Nucleotide-binding</keyword>
<dbReference type="FunFam" id="1.10.510.10:FF:000790">
    <property type="entry name" value="Cyclin-dependent kinase G-1"/>
    <property type="match status" value="1"/>
</dbReference>
<evidence type="ECO:0000256" key="4">
    <source>
        <dbReference type="ARBA" id="ARBA00022679"/>
    </source>
</evidence>
<accession>A0A1D6KYZ0</accession>
<dbReference type="PANTHER" id="PTHR24056:SF395">
    <property type="entry name" value="PROTEIN KINASE DOMAIN-CONTAINING PROTEIN"/>
    <property type="match status" value="1"/>
</dbReference>
<sequence length="648" mass="71480">MPASVEPAAAVKTGLKRKRIAVGSSEQYEFEETCRLGAGAFGAVFKARHRATGQIVAVKCHSAADGDLTMVFREARFHEEACCGGANPFAVSFHGVVRDPGTWKRYLVMECMETSLHDLLHQRPRGSPPLPEATVRAAMWQLLTGTKKMHEACIIHRDIKLQNILVGEGQSVVKICDFGLAMSTDERLPYEPAGTLWYQAPEMLLGKPDYDTKVDVWSLGCVMAELVNNGRPLFQGSHDDGQLCAIFDVLGVPDDSTWPWFSSTPFATEVMPELDMQRNNHLRDLFPETKLSTEGFQVLSGLLTCNPNRRLTAAAALNHPCLGNAIRRRPANSLMMPAYVEPAAAVKTGLKRKRIAVGSSEQYEFEETCRLGAGAFGAVFKARHRATGQIVAVKCHSAADGDLTMVFREARFHEEACCGGANPFVVSFHGVVRDPGTWKRYLVMECMETSLHDLLHQRPRGSPPLPEATVRAAMWQLLTGTKKMHEACIIHRDIKLQNILVGEGQSVVKICDFGLAMSTDERLPYEPAGTLWYQAPELLLGKPDYDTKVDVWSLGCVMAELVNNGRPLFQGSDDDGQLCAIFDVLGVPDDSTWPWFSSMPFATEVMPELDMQAYNRLRDLFPETKLSTEGFQLSKCSVACLHATPTGG</sequence>
<keyword evidence="3" id="KW-0597">Phosphoprotein</keyword>
<keyword evidence="6 11" id="KW-0418">Kinase</keyword>
<dbReference type="InterPro" id="IPR008271">
    <property type="entry name" value="Ser/Thr_kinase_AS"/>
</dbReference>
<evidence type="ECO:0000256" key="6">
    <source>
        <dbReference type="ARBA" id="ARBA00022777"/>
    </source>
</evidence>
<dbReference type="EC" id="2.7.11.23" evidence="2"/>
<dbReference type="FunFam" id="1.10.510.10:FF:002863">
    <property type="match status" value="1"/>
</dbReference>
<dbReference type="InterPro" id="IPR017441">
    <property type="entry name" value="Protein_kinase_ATP_BS"/>
</dbReference>
<dbReference type="InParanoid" id="A0A1D6KYZ0"/>
<evidence type="ECO:0000256" key="2">
    <source>
        <dbReference type="ARBA" id="ARBA00012409"/>
    </source>
</evidence>
<keyword evidence="7 9" id="KW-0067">ATP-binding</keyword>
<protein>
    <recommendedName>
        <fullName evidence="2">[RNA-polymerase]-subunit kinase</fullName>
        <ecNumber evidence="2">2.7.11.23</ecNumber>
    </recommendedName>
</protein>
<dbReference type="FunFam" id="3.30.200.20:FF:000691">
    <property type="entry name" value="Cyclin-dependent kinase G-1"/>
    <property type="match status" value="2"/>
</dbReference>
<dbReference type="AlphaFoldDB" id="A0A1D6KYZ0"/>
<comment type="catalytic activity">
    <reaction evidence="8">
        <text>[DNA-directed RNA polymerase] + ATP = phospho-[DNA-directed RNA polymerase] + ADP + H(+)</text>
        <dbReference type="Rhea" id="RHEA:10216"/>
        <dbReference type="Rhea" id="RHEA-COMP:11321"/>
        <dbReference type="Rhea" id="RHEA-COMP:11322"/>
        <dbReference type="ChEBI" id="CHEBI:15378"/>
        <dbReference type="ChEBI" id="CHEBI:30616"/>
        <dbReference type="ChEBI" id="CHEBI:43176"/>
        <dbReference type="ChEBI" id="CHEBI:68546"/>
        <dbReference type="ChEBI" id="CHEBI:456216"/>
        <dbReference type="EC" id="2.7.11.23"/>
    </reaction>
</comment>
<feature type="binding site" evidence="9">
    <location>
        <position position="59"/>
    </location>
    <ligand>
        <name>ATP</name>
        <dbReference type="ChEBI" id="CHEBI:30616"/>
    </ligand>
</feature>
<dbReference type="Gene3D" id="1.10.510.10">
    <property type="entry name" value="Transferase(Phosphotransferase) domain 1"/>
    <property type="match status" value="2"/>
</dbReference>
<dbReference type="InterPro" id="IPR050108">
    <property type="entry name" value="CDK"/>
</dbReference>
<evidence type="ECO:0000256" key="5">
    <source>
        <dbReference type="ARBA" id="ARBA00022741"/>
    </source>
</evidence>
<name>A0A1D6KYZ0_MAIZE</name>
<dbReference type="EMBL" id="CM007647">
    <property type="protein sequence ID" value="ONM07601.1"/>
    <property type="molecule type" value="Genomic_DNA"/>
</dbReference>
<dbReference type="SMR" id="A0A1D6KYZ0"/>
<gene>
    <name evidence="11" type="ORF">ZEAMMB73_Zm00001d033436</name>
</gene>
<evidence type="ECO:0000313" key="11">
    <source>
        <dbReference type="EMBL" id="ONM07601.1"/>
    </source>
</evidence>
<proteinExistence type="inferred from homology"/>
<dbReference type="PANTHER" id="PTHR24056">
    <property type="entry name" value="CELL DIVISION PROTEIN KINASE"/>
    <property type="match status" value="1"/>
</dbReference>
<feature type="domain" description="Protein kinase" evidence="10">
    <location>
        <begin position="365"/>
        <end position="645"/>
    </location>
</feature>
<dbReference type="OMA" id="ILEHSWV"/>
<dbReference type="GO" id="GO:0005524">
    <property type="term" value="F:ATP binding"/>
    <property type="evidence" value="ECO:0007669"/>
    <property type="project" value="UniProtKB-UniRule"/>
</dbReference>
<evidence type="ECO:0000256" key="9">
    <source>
        <dbReference type="PROSITE-ProRule" id="PRU10141"/>
    </source>
</evidence>
<dbReference type="Pfam" id="PF00069">
    <property type="entry name" value="Pkinase"/>
    <property type="match status" value="2"/>
</dbReference>
<dbReference type="SMART" id="SM00220">
    <property type="entry name" value="S_TKc"/>
    <property type="match status" value="2"/>
</dbReference>
<dbReference type="PROSITE" id="PS00107">
    <property type="entry name" value="PROTEIN_KINASE_ATP"/>
    <property type="match status" value="2"/>
</dbReference>
<feature type="domain" description="Protein kinase" evidence="10">
    <location>
        <begin position="30"/>
        <end position="322"/>
    </location>
</feature>
<dbReference type="InterPro" id="IPR011009">
    <property type="entry name" value="Kinase-like_dom_sf"/>
</dbReference>
<dbReference type="GO" id="GO:0008353">
    <property type="term" value="F:RNA polymerase II CTD heptapeptide repeat kinase activity"/>
    <property type="evidence" value="ECO:0007669"/>
    <property type="project" value="UniProtKB-EC"/>
</dbReference>
<dbReference type="PROSITE" id="PS50011">
    <property type="entry name" value="PROTEIN_KINASE_DOM"/>
    <property type="match status" value="2"/>
</dbReference>
<evidence type="ECO:0000256" key="3">
    <source>
        <dbReference type="ARBA" id="ARBA00022553"/>
    </source>
</evidence>